<sequence length="148" mass="17409">MSVRYLKFFLSLFFYVSVSIVIFDLSMAIVYASHIKKSLTKGMILRYSGWSVEMKLQNYDDFGGWIPIGAAICWMRGVLILFMNIYCIRAIHMSMRSVQKREVKRRLTLTENQPFPEANYENPSDDTVLYYRTGEHKPYVGVRRRDVL</sequence>
<proteinExistence type="predicted"/>
<evidence type="ECO:0000313" key="3">
    <source>
        <dbReference type="Proteomes" id="UP000837857"/>
    </source>
</evidence>
<feature type="non-terminal residue" evidence="2">
    <location>
        <position position="148"/>
    </location>
</feature>
<keyword evidence="1" id="KW-1133">Transmembrane helix</keyword>
<reference evidence="2" key="1">
    <citation type="submission" date="2022-03" db="EMBL/GenBank/DDBJ databases">
        <authorList>
            <person name="Martin H S."/>
        </authorList>
    </citation>
    <scope>NUCLEOTIDE SEQUENCE</scope>
</reference>
<feature type="transmembrane region" description="Helical" evidence="1">
    <location>
        <begin position="64"/>
        <end position="87"/>
    </location>
</feature>
<keyword evidence="1" id="KW-0812">Transmembrane</keyword>
<keyword evidence="1" id="KW-0472">Membrane</keyword>
<accession>A0ABN8IAV0</accession>
<evidence type="ECO:0000256" key="1">
    <source>
        <dbReference type="SAM" id="Phobius"/>
    </source>
</evidence>
<gene>
    <name evidence="2" type="ORF">IPOD504_LOCUS5914</name>
</gene>
<keyword evidence="3" id="KW-1185">Reference proteome</keyword>
<dbReference type="EMBL" id="OW152829">
    <property type="protein sequence ID" value="CAH2047738.1"/>
    <property type="molecule type" value="Genomic_DNA"/>
</dbReference>
<dbReference type="Proteomes" id="UP000837857">
    <property type="component" value="Chromosome 17"/>
</dbReference>
<evidence type="ECO:0000313" key="2">
    <source>
        <dbReference type="EMBL" id="CAH2047738.1"/>
    </source>
</evidence>
<protein>
    <submittedName>
        <fullName evidence="2">Uncharacterized protein</fullName>
    </submittedName>
</protein>
<name>A0ABN8IAV0_9NEOP</name>
<feature type="transmembrane region" description="Helical" evidence="1">
    <location>
        <begin position="12"/>
        <end position="33"/>
    </location>
</feature>
<organism evidence="2 3">
    <name type="scientific">Iphiclides podalirius</name>
    <name type="common">scarce swallowtail</name>
    <dbReference type="NCBI Taxonomy" id="110791"/>
    <lineage>
        <taxon>Eukaryota</taxon>
        <taxon>Metazoa</taxon>
        <taxon>Ecdysozoa</taxon>
        <taxon>Arthropoda</taxon>
        <taxon>Hexapoda</taxon>
        <taxon>Insecta</taxon>
        <taxon>Pterygota</taxon>
        <taxon>Neoptera</taxon>
        <taxon>Endopterygota</taxon>
        <taxon>Lepidoptera</taxon>
        <taxon>Glossata</taxon>
        <taxon>Ditrysia</taxon>
        <taxon>Papilionoidea</taxon>
        <taxon>Papilionidae</taxon>
        <taxon>Papilioninae</taxon>
        <taxon>Iphiclides</taxon>
    </lineage>
</organism>